<dbReference type="KEGG" id="tci:A7K98_15150"/>
<evidence type="ECO:0000313" key="8">
    <source>
        <dbReference type="Proteomes" id="UP000195729"/>
    </source>
</evidence>
<proteinExistence type="predicted"/>
<evidence type="ECO:0000313" key="9">
    <source>
        <dbReference type="Proteomes" id="UP000195814"/>
    </source>
</evidence>
<dbReference type="Proteomes" id="UP000195729">
    <property type="component" value="Chromosome"/>
</dbReference>
<dbReference type="AlphaFoldDB" id="A0A1Y0LDX6"/>
<dbReference type="Proteomes" id="UP000195814">
    <property type="component" value="Chromosome"/>
</dbReference>
<organism evidence="6 9">
    <name type="scientific">Tatumella citrea</name>
    <name type="common">Pantoea citrea</name>
    <dbReference type="NCBI Taxonomy" id="53336"/>
    <lineage>
        <taxon>Bacteria</taxon>
        <taxon>Pseudomonadati</taxon>
        <taxon>Pseudomonadota</taxon>
        <taxon>Gammaproteobacteria</taxon>
        <taxon>Enterobacterales</taxon>
        <taxon>Erwiniaceae</taxon>
        <taxon>Tatumella</taxon>
    </lineage>
</organism>
<keyword evidence="4" id="KW-0843">Virulence</keyword>
<keyword evidence="3" id="KW-1266">Target cell cytoplasm</keyword>
<evidence type="ECO:0000256" key="2">
    <source>
        <dbReference type="ARBA" id="ARBA00022656"/>
    </source>
</evidence>
<protein>
    <recommendedName>
        <fullName evidence="5">VENN motif-containing domain-containing protein</fullName>
    </recommendedName>
</protein>
<accession>A0A1Y0LDX6</accession>
<feature type="domain" description="VENN motif-containing" evidence="5">
    <location>
        <begin position="2"/>
        <end position="30"/>
    </location>
</feature>
<dbReference type="Pfam" id="PF04829">
    <property type="entry name" value="PT-VENN"/>
    <property type="match status" value="1"/>
</dbReference>
<keyword evidence="2" id="KW-0800">Toxin</keyword>
<evidence type="ECO:0000259" key="5">
    <source>
        <dbReference type="Pfam" id="PF04829"/>
    </source>
</evidence>
<keyword evidence="8" id="KW-1185">Reference proteome</keyword>
<comment type="subcellular location">
    <subcellularLocation>
        <location evidence="1">Target cell</location>
        <location evidence="1">Target cell cytoplasm</location>
    </subcellularLocation>
</comment>
<evidence type="ECO:0000313" key="7">
    <source>
        <dbReference type="EMBL" id="ARV00269.1"/>
    </source>
</evidence>
<name>A0A1Y0LDX6_TATCI</name>
<dbReference type="InterPro" id="IPR006914">
    <property type="entry name" value="VENN_dom"/>
</dbReference>
<reference evidence="8 9" key="1">
    <citation type="submission" date="2016-05" db="EMBL/GenBank/DDBJ databases">
        <title>Complete genome sequence of two 2,5-diketo-D-glunonic acid producing strain Tatumella citrea.</title>
        <authorList>
            <person name="Duan C."/>
            <person name="Yang J."/>
            <person name="Yang S."/>
        </authorList>
    </citation>
    <scope>NUCLEOTIDE SEQUENCE [LARGE SCALE GENOMIC DNA]</scope>
    <source>
        <strain evidence="7 8">ATCC 39140</strain>
        <strain evidence="6 9">DSM 13699</strain>
    </source>
</reference>
<evidence type="ECO:0000256" key="3">
    <source>
        <dbReference type="ARBA" id="ARBA00022913"/>
    </source>
</evidence>
<dbReference type="EMBL" id="CP015579">
    <property type="protein sequence ID" value="ARU96233.1"/>
    <property type="molecule type" value="Genomic_DNA"/>
</dbReference>
<evidence type="ECO:0000256" key="1">
    <source>
        <dbReference type="ARBA" id="ARBA00004219"/>
    </source>
</evidence>
<dbReference type="GO" id="GO:0090729">
    <property type="term" value="F:toxin activity"/>
    <property type="evidence" value="ECO:0007669"/>
    <property type="project" value="UniProtKB-KW"/>
</dbReference>
<evidence type="ECO:0000313" key="6">
    <source>
        <dbReference type="EMBL" id="ARU96233.1"/>
    </source>
</evidence>
<evidence type="ECO:0000256" key="4">
    <source>
        <dbReference type="ARBA" id="ARBA00023026"/>
    </source>
</evidence>
<dbReference type="EMBL" id="CP015581">
    <property type="protein sequence ID" value="ARV00269.1"/>
    <property type="molecule type" value="Genomic_DNA"/>
</dbReference>
<sequence length="234" mass="22412">MAGGIAGDSTADAVAGAQAGKNSSNNNNLGGLGSYGQAAASLGSSMIEAGATAEEINAALSKNAKGDLPANQNPATGLLTAWGAGMTTVVAPVLLPTTATAGSVIAAGAIGGSANVFNQLNNGDPFSATDALIATGVSALTQGKGFWFTEAASITGAYAGAKLQGKDTLPVVAGAVIGTVIGAGGGKAVEVGNKYFPIVSDKTAGIAGAIGGSVISETTGSKVEDKLKNAGDKK</sequence>
<gene>
    <name evidence="6" type="ORF">A7K98_15150</name>
    <name evidence="7" type="ORF">A7K99_15135</name>
</gene>